<dbReference type="SUPFAM" id="SSF51182">
    <property type="entry name" value="RmlC-like cupins"/>
    <property type="match status" value="1"/>
</dbReference>
<feature type="binding site" evidence="2">
    <location>
        <position position="103"/>
    </location>
    <ligand>
        <name>Fe cation</name>
        <dbReference type="ChEBI" id="CHEBI:24875"/>
    </ligand>
</feature>
<dbReference type="EMBL" id="CP001804">
    <property type="protein sequence ID" value="ACY15601.1"/>
    <property type="molecule type" value="Genomic_DNA"/>
</dbReference>
<evidence type="ECO:0000256" key="2">
    <source>
        <dbReference type="PIRSR" id="PIRSR006232-1"/>
    </source>
</evidence>
<evidence type="ECO:0000313" key="7">
    <source>
        <dbReference type="Proteomes" id="UP000001880"/>
    </source>
</evidence>
<accession>D0LSA2</accession>
<feature type="binding site" evidence="2">
    <location>
        <position position="101"/>
    </location>
    <ligand>
        <name>Fe cation</name>
        <dbReference type="ChEBI" id="CHEBI:24875"/>
    </ligand>
</feature>
<dbReference type="GO" id="GO:0046872">
    <property type="term" value="F:metal ion binding"/>
    <property type="evidence" value="ECO:0007669"/>
    <property type="project" value="UniProtKB-KW"/>
</dbReference>
<proteinExistence type="inferred from homology"/>
<comment type="cofactor">
    <cofactor evidence="2">
        <name>Fe cation</name>
        <dbReference type="ChEBI" id="CHEBI:24875"/>
    </cofactor>
    <text evidence="2">Binds 1 Fe cation per subunit.</text>
</comment>
<dbReference type="PANTHER" id="PTHR43212:SF3">
    <property type="entry name" value="QUERCETIN 2,3-DIOXYGENASE"/>
    <property type="match status" value="1"/>
</dbReference>
<dbReference type="InterPro" id="IPR041602">
    <property type="entry name" value="Quercetinase_C"/>
</dbReference>
<dbReference type="Gene3D" id="2.60.120.10">
    <property type="entry name" value="Jelly Rolls"/>
    <property type="match status" value="2"/>
</dbReference>
<dbReference type="PIRSF" id="PIRSF006232">
    <property type="entry name" value="Pirin"/>
    <property type="match status" value="1"/>
</dbReference>
<keyword evidence="2" id="KW-0479">Metal-binding</keyword>
<feature type="domain" description="Quercetin 2,3-dioxygenase C-terminal cupin" evidence="5">
    <location>
        <begin position="146"/>
        <end position="230"/>
    </location>
</feature>
<evidence type="ECO:0000256" key="3">
    <source>
        <dbReference type="RuleBase" id="RU003457"/>
    </source>
</evidence>
<evidence type="ECO:0000313" key="6">
    <source>
        <dbReference type="EMBL" id="ACY15601.1"/>
    </source>
</evidence>
<dbReference type="CDD" id="cd02910">
    <property type="entry name" value="cupin_Yhhw_N"/>
    <property type="match status" value="1"/>
</dbReference>
<dbReference type="KEGG" id="hoh:Hoch_3096"/>
<sequence>MMNIRRSDERGVGDHGWLHSRHTFSFANYYDQRFTGYRDLLVINEDQVAPGRGFGTHGHRDMEILSYVLSGGLQHADSLGNGSVIVPGEVQRMSAGTGVRHSEYNDSKHQPVHFLQIWIRPREQGLAPSYEQKSFSEEAKRGRLCLVASEDGREGSLTIHQDVAVYASLLDAGSEVSYAPQPGRHLWLQVAGGALEVGGETLAAGDALASDAGELRIRGALDAEFLLFDLA</sequence>
<gene>
    <name evidence="6" type="ordered locus">Hoch_3096</name>
</gene>
<dbReference type="OrthoDB" id="9780903at2"/>
<dbReference type="InterPro" id="IPR012093">
    <property type="entry name" value="Pirin"/>
</dbReference>
<dbReference type="eggNOG" id="COG1741">
    <property type="taxonomic scope" value="Bacteria"/>
</dbReference>
<comment type="similarity">
    <text evidence="1 3">Belongs to the pirin family.</text>
</comment>
<dbReference type="HOGENOM" id="CLU_064194_2_2_7"/>
<evidence type="ECO:0000259" key="4">
    <source>
        <dbReference type="Pfam" id="PF02678"/>
    </source>
</evidence>
<dbReference type="InterPro" id="IPR014710">
    <property type="entry name" value="RmlC-like_jellyroll"/>
</dbReference>
<organism evidence="6 7">
    <name type="scientific">Haliangium ochraceum (strain DSM 14365 / JCM 11303 / SMP-2)</name>
    <dbReference type="NCBI Taxonomy" id="502025"/>
    <lineage>
        <taxon>Bacteria</taxon>
        <taxon>Pseudomonadati</taxon>
        <taxon>Myxococcota</taxon>
        <taxon>Polyangia</taxon>
        <taxon>Haliangiales</taxon>
        <taxon>Kofleriaceae</taxon>
        <taxon>Haliangium</taxon>
    </lineage>
</organism>
<dbReference type="InterPro" id="IPR011051">
    <property type="entry name" value="RmlC_Cupin_sf"/>
</dbReference>
<dbReference type="AlphaFoldDB" id="D0LSA2"/>
<evidence type="ECO:0000256" key="1">
    <source>
        <dbReference type="ARBA" id="ARBA00008416"/>
    </source>
</evidence>
<reference evidence="6 7" key="1">
    <citation type="journal article" date="2010" name="Stand. Genomic Sci.">
        <title>Complete genome sequence of Haliangium ochraceum type strain (SMP-2).</title>
        <authorList>
            <consortium name="US DOE Joint Genome Institute (JGI-PGF)"/>
            <person name="Ivanova N."/>
            <person name="Daum C."/>
            <person name="Lang E."/>
            <person name="Abt B."/>
            <person name="Kopitz M."/>
            <person name="Saunders E."/>
            <person name="Lapidus A."/>
            <person name="Lucas S."/>
            <person name="Glavina Del Rio T."/>
            <person name="Nolan M."/>
            <person name="Tice H."/>
            <person name="Copeland A."/>
            <person name="Cheng J.F."/>
            <person name="Chen F."/>
            <person name="Bruce D."/>
            <person name="Goodwin L."/>
            <person name="Pitluck S."/>
            <person name="Mavromatis K."/>
            <person name="Pati A."/>
            <person name="Mikhailova N."/>
            <person name="Chen A."/>
            <person name="Palaniappan K."/>
            <person name="Land M."/>
            <person name="Hauser L."/>
            <person name="Chang Y.J."/>
            <person name="Jeffries C.D."/>
            <person name="Detter J.C."/>
            <person name="Brettin T."/>
            <person name="Rohde M."/>
            <person name="Goker M."/>
            <person name="Bristow J."/>
            <person name="Markowitz V."/>
            <person name="Eisen J.A."/>
            <person name="Hugenholtz P."/>
            <person name="Kyrpides N.C."/>
            <person name="Klenk H.P."/>
        </authorList>
    </citation>
    <scope>NUCLEOTIDE SEQUENCE [LARGE SCALE GENOMIC DNA]</scope>
    <source>
        <strain evidence="7">DSM 14365 / CIP 107738 / JCM 11303 / AJ 13395 / SMP-2</strain>
    </source>
</reference>
<dbReference type="STRING" id="502025.Hoch_3096"/>
<feature type="binding site" evidence="2">
    <location>
        <position position="57"/>
    </location>
    <ligand>
        <name>Fe cation</name>
        <dbReference type="ChEBI" id="CHEBI:24875"/>
    </ligand>
</feature>
<evidence type="ECO:0000259" key="5">
    <source>
        <dbReference type="Pfam" id="PF17954"/>
    </source>
</evidence>
<dbReference type="Proteomes" id="UP000001880">
    <property type="component" value="Chromosome"/>
</dbReference>
<dbReference type="Pfam" id="PF17954">
    <property type="entry name" value="Pirin_C_2"/>
    <property type="match status" value="1"/>
</dbReference>
<feature type="domain" description="Pirin N-terminal" evidence="4">
    <location>
        <begin position="10"/>
        <end position="119"/>
    </location>
</feature>
<dbReference type="PANTHER" id="PTHR43212">
    <property type="entry name" value="QUERCETIN 2,3-DIOXYGENASE"/>
    <property type="match status" value="1"/>
</dbReference>
<keyword evidence="2" id="KW-0408">Iron</keyword>
<dbReference type="RefSeq" id="WP_012828201.1">
    <property type="nucleotide sequence ID" value="NC_013440.1"/>
</dbReference>
<dbReference type="Pfam" id="PF02678">
    <property type="entry name" value="Pirin"/>
    <property type="match status" value="1"/>
</dbReference>
<keyword evidence="7" id="KW-1185">Reference proteome</keyword>
<protein>
    <submittedName>
        <fullName evidence="6">Pirin domain protein</fullName>
    </submittedName>
</protein>
<dbReference type="CDD" id="cd20311">
    <property type="entry name" value="cupin_Yhhw_C"/>
    <property type="match status" value="1"/>
</dbReference>
<dbReference type="InterPro" id="IPR003829">
    <property type="entry name" value="Pirin_N_dom"/>
</dbReference>
<name>D0LSA2_HALO1</name>
<feature type="binding site" evidence="2">
    <location>
        <position position="59"/>
    </location>
    <ligand>
        <name>Fe cation</name>
        <dbReference type="ChEBI" id="CHEBI:24875"/>
    </ligand>
</feature>